<feature type="domain" description="AB hydrolase-1" evidence="1">
    <location>
        <begin position="33"/>
        <end position="163"/>
    </location>
</feature>
<dbReference type="RefSeq" id="WP_404614906.1">
    <property type="nucleotide sequence ID" value="NZ_JBIYDN010000053.1"/>
</dbReference>
<keyword evidence="3" id="KW-1185">Reference proteome</keyword>
<comment type="caution">
    <text evidence="2">The sequence shown here is derived from an EMBL/GenBank/DDBJ whole genome shotgun (WGS) entry which is preliminary data.</text>
</comment>
<dbReference type="InterPro" id="IPR029058">
    <property type="entry name" value="AB_hydrolase_fold"/>
</dbReference>
<accession>A0ABW8MXR8</accession>
<organism evidence="2 3">
    <name type="scientific">Caballeronia udeis</name>
    <dbReference type="NCBI Taxonomy" id="1232866"/>
    <lineage>
        <taxon>Bacteria</taxon>
        <taxon>Pseudomonadati</taxon>
        <taxon>Pseudomonadota</taxon>
        <taxon>Betaproteobacteria</taxon>
        <taxon>Burkholderiales</taxon>
        <taxon>Burkholderiaceae</taxon>
        <taxon>Caballeronia</taxon>
    </lineage>
</organism>
<dbReference type="PRINTS" id="PR00111">
    <property type="entry name" value="ABHYDROLASE"/>
</dbReference>
<evidence type="ECO:0000259" key="1">
    <source>
        <dbReference type="Pfam" id="PF00561"/>
    </source>
</evidence>
<evidence type="ECO:0000313" key="3">
    <source>
        <dbReference type="Proteomes" id="UP001620514"/>
    </source>
</evidence>
<reference evidence="2 3" key="1">
    <citation type="submission" date="2024-10" db="EMBL/GenBank/DDBJ databases">
        <authorList>
            <person name="Deangelis K."/>
            <person name="Huntemann M."/>
            <person name="Clum A."/>
            <person name="Wang J."/>
            <person name="Palaniappan K."/>
            <person name="Ritter S."/>
            <person name="Chen I.-M."/>
            <person name="Stamatis D."/>
            <person name="Reddy T."/>
            <person name="O'Malley R."/>
            <person name="Daum C."/>
            <person name="Ng V."/>
            <person name="Ivanova N."/>
            <person name="Kyrpides N."/>
            <person name="Woyke T."/>
        </authorList>
    </citation>
    <scope>NUCLEOTIDE SEQUENCE [LARGE SCALE GENOMIC DNA]</scope>
    <source>
        <strain evidence="2 3">GAS97</strain>
    </source>
</reference>
<dbReference type="PANTHER" id="PTHR43798">
    <property type="entry name" value="MONOACYLGLYCEROL LIPASE"/>
    <property type="match status" value="1"/>
</dbReference>
<dbReference type="Proteomes" id="UP001620514">
    <property type="component" value="Unassembled WGS sequence"/>
</dbReference>
<dbReference type="Gene3D" id="3.40.50.1820">
    <property type="entry name" value="alpha/beta hydrolase"/>
    <property type="match status" value="1"/>
</dbReference>
<sequence length="271" mass="30479">MSTYTEFTKTSIELDVLGVGLKLAVLYRPGEKPPILFLHGFGSTKEDYADVAFHPQFNGHSVIAYDAPGCGETECTDLSAVSIPFLVETARQLLAHLSVARFHLIGHSMGGLTALILADAEPDRVLSFIDIEGNVAPEDCFLSRQIIDFPAESTEIFFENFIERTWHSSYYSAAFYAAGLRHRVRVAAVRGIFISMVELSDHGDLMRRFLSLRCPRMFMYGEQNQQLSYLPELGENGVRVAKVSSCGHFPMYSNPVEMWRLISEFFSHLDY</sequence>
<dbReference type="PANTHER" id="PTHR43798:SF5">
    <property type="entry name" value="MONOACYLGLYCEROL LIPASE ABHD6"/>
    <property type="match status" value="1"/>
</dbReference>
<dbReference type="InterPro" id="IPR000073">
    <property type="entry name" value="AB_hydrolase_1"/>
</dbReference>
<proteinExistence type="predicted"/>
<evidence type="ECO:0000313" key="2">
    <source>
        <dbReference type="EMBL" id="MFK4448533.1"/>
    </source>
</evidence>
<reference evidence="2 3" key="2">
    <citation type="submission" date="2024-11" db="EMBL/GenBank/DDBJ databases">
        <title>Using genomics to understand microbial adaptation to soil warming.</title>
        <authorList>
            <person name="Deangelis K.M. PhD."/>
        </authorList>
    </citation>
    <scope>NUCLEOTIDE SEQUENCE [LARGE SCALE GENOMIC DNA]</scope>
    <source>
        <strain evidence="2 3">GAS97</strain>
    </source>
</reference>
<name>A0ABW8MXR8_9BURK</name>
<dbReference type="SUPFAM" id="SSF53474">
    <property type="entry name" value="alpha/beta-Hydrolases"/>
    <property type="match status" value="1"/>
</dbReference>
<protein>
    <submittedName>
        <fullName evidence="2">Pimeloyl-ACP methyl ester carboxylesterase</fullName>
    </submittedName>
</protein>
<gene>
    <name evidence="2" type="ORF">ABH943_008577</name>
</gene>
<dbReference type="EMBL" id="JBIYDN010000053">
    <property type="protein sequence ID" value="MFK4448533.1"/>
    <property type="molecule type" value="Genomic_DNA"/>
</dbReference>
<dbReference type="InterPro" id="IPR050266">
    <property type="entry name" value="AB_hydrolase_sf"/>
</dbReference>
<dbReference type="Pfam" id="PF00561">
    <property type="entry name" value="Abhydrolase_1"/>
    <property type="match status" value="1"/>
</dbReference>